<keyword evidence="1" id="KW-0812">Transmembrane</keyword>
<dbReference type="EMBL" id="JACXVP010000007">
    <property type="protein sequence ID" value="KAG5596702.1"/>
    <property type="molecule type" value="Genomic_DNA"/>
</dbReference>
<evidence type="ECO:0000313" key="2">
    <source>
        <dbReference type="EMBL" id="KAG5596702.1"/>
    </source>
</evidence>
<evidence type="ECO:0000313" key="3">
    <source>
        <dbReference type="Proteomes" id="UP000824120"/>
    </source>
</evidence>
<sequence>MEQLQRGQEPLFNHNSLEQTLQYTLLLLLLLISAVRFLKQSHQRLQFRRGIHAPVLTFRCQRCSEVHVPLMVPDYGLFFTE</sequence>
<organism evidence="2 3">
    <name type="scientific">Solanum commersonii</name>
    <name type="common">Commerson's wild potato</name>
    <name type="synonym">Commerson's nightshade</name>
    <dbReference type="NCBI Taxonomy" id="4109"/>
    <lineage>
        <taxon>Eukaryota</taxon>
        <taxon>Viridiplantae</taxon>
        <taxon>Streptophyta</taxon>
        <taxon>Embryophyta</taxon>
        <taxon>Tracheophyta</taxon>
        <taxon>Spermatophyta</taxon>
        <taxon>Magnoliopsida</taxon>
        <taxon>eudicotyledons</taxon>
        <taxon>Gunneridae</taxon>
        <taxon>Pentapetalae</taxon>
        <taxon>asterids</taxon>
        <taxon>lamiids</taxon>
        <taxon>Solanales</taxon>
        <taxon>Solanaceae</taxon>
        <taxon>Solanoideae</taxon>
        <taxon>Solaneae</taxon>
        <taxon>Solanum</taxon>
    </lineage>
</organism>
<keyword evidence="1" id="KW-1133">Transmembrane helix</keyword>
<comment type="caution">
    <text evidence="2">The sequence shown here is derived from an EMBL/GenBank/DDBJ whole genome shotgun (WGS) entry which is preliminary data.</text>
</comment>
<keyword evidence="1" id="KW-0472">Membrane</keyword>
<evidence type="ECO:0000256" key="1">
    <source>
        <dbReference type="SAM" id="Phobius"/>
    </source>
</evidence>
<gene>
    <name evidence="2" type="ORF">H5410_037934</name>
</gene>
<dbReference type="AlphaFoldDB" id="A0A9J5YCJ5"/>
<name>A0A9J5YCJ5_SOLCO</name>
<proteinExistence type="predicted"/>
<reference evidence="2 3" key="1">
    <citation type="submission" date="2020-09" db="EMBL/GenBank/DDBJ databases">
        <title>De no assembly of potato wild relative species, Solanum commersonii.</title>
        <authorList>
            <person name="Cho K."/>
        </authorList>
    </citation>
    <scope>NUCLEOTIDE SEQUENCE [LARGE SCALE GENOMIC DNA]</scope>
    <source>
        <strain evidence="2">LZ3.2</strain>
        <tissue evidence="2">Leaf</tissue>
    </source>
</reference>
<protein>
    <submittedName>
        <fullName evidence="2">Uncharacterized protein</fullName>
    </submittedName>
</protein>
<dbReference type="Proteomes" id="UP000824120">
    <property type="component" value="Chromosome 7"/>
</dbReference>
<accession>A0A9J5YCJ5</accession>
<keyword evidence="3" id="KW-1185">Reference proteome</keyword>
<feature type="transmembrane region" description="Helical" evidence="1">
    <location>
        <begin position="20"/>
        <end position="38"/>
    </location>
</feature>